<dbReference type="InterPro" id="IPR055560">
    <property type="entry name" value="DUF7136"/>
</dbReference>
<dbReference type="Pfam" id="PF23584">
    <property type="entry name" value="DUF7136"/>
    <property type="match status" value="1"/>
</dbReference>
<dbReference type="STRING" id="1149755.A0A2J6RLW7"/>
<reference evidence="4 5" key="1">
    <citation type="submission" date="2016-04" db="EMBL/GenBank/DDBJ databases">
        <title>A degradative enzymes factory behind the ericoid mycorrhizal symbiosis.</title>
        <authorList>
            <consortium name="DOE Joint Genome Institute"/>
            <person name="Martino E."/>
            <person name="Morin E."/>
            <person name="Grelet G."/>
            <person name="Kuo A."/>
            <person name="Kohler A."/>
            <person name="Daghino S."/>
            <person name="Barry K."/>
            <person name="Choi C."/>
            <person name="Cichocki N."/>
            <person name="Clum A."/>
            <person name="Copeland A."/>
            <person name="Hainaut M."/>
            <person name="Haridas S."/>
            <person name="Labutti K."/>
            <person name="Lindquist E."/>
            <person name="Lipzen A."/>
            <person name="Khouja H.-R."/>
            <person name="Murat C."/>
            <person name="Ohm R."/>
            <person name="Olson A."/>
            <person name="Spatafora J."/>
            <person name="Veneault-Fourrey C."/>
            <person name="Henrissat B."/>
            <person name="Grigoriev I."/>
            <person name="Martin F."/>
            <person name="Perotto S."/>
        </authorList>
    </citation>
    <scope>NUCLEOTIDE SEQUENCE [LARGE SCALE GENOMIC DNA]</scope>
    <source>
        <strain evidence="4 5">F</strain>
    </source>
</reference>
<proteinExistence type="predicted"/>
<sequence length="285" mass="29285">MFVRLLPILLLGGIFSAALQPTPLDSTIEIDLVFPLNETYAPLESFPVIFVLRNISVAWSFGFSFLWNITGIPDEEGAGREVYGPGGLLVFSDKDPPIPSDPYILVNSTNFHESVIPNNPFPPGNWVLGWSYSISSTCTQEGDTLLIEGAEPVQGSIGFTVKDGGSFPVFTENCPTLAGQVRYTGNFSGCPEIGTAGASNPCGAKIDAAQASSISSVLAVGTPSSVPSATGNTAGGGASNTLTAGGSSPSASSSSKSPNGAEREQPRSGLLGGVWLLAGLGGVLL</sequence>
<keyword evidence="5" id="KW-1185">Reference proteome</keyword>
<evidence type="ECO:0000256" key="2">
    <source>
        <dbReference type="SAM" id="SignalP"/>
    </source>
</evidence>
<dbReference type="EMBL" id="KZ613946">
    <property type="protein sequence ID" value="PMD39514.1"/>
    <property type="molecule type" value="Genomic_DNA"/>
</dbReference>
<accession>A0A2J6RLW7</accession>
<dbReference type="OrthoDB" id="4490227at2759"/>
<organism evidence="4 5">
    <name type="scientific">Hyaloscypha variabilis (strain UAMH 11265 / GT02V1 / F)</name>
    <name type="common">Meliniomyces variabilis</name>
    <dbReference type="NCBI Taxonomy" id="1149755"/>
    <lineage>
        <taxon>Eukaryota</taxon>
        <taxon>Fungi</taxon>
        <taxon>Dikarya</taxon>
        <taxon>Ascomycota</taxon>
        <taxon>Pezizomycotina</taxon>
        <taxon>Leotiomycetes</taxon>
        <taxon>Helotiales</taxon>
        <taxon>Hyaloscyphaceae</taxon>
        <taxon>Hyaloscypha</taxon>
        <taxon>Hyaloscypha variabilis</taxon>
    </lineage>
</organism>
<keyword evidence="2" id="KW-0732">Signal</keyword>
<feature type="region of interest" description="Disordered" evidence="1">
    <location>
        <begin position="225"/>
        <end position="268"/>
    </location>
</feature>
<evidence type="ECO:0000313" key="4">
    <source>
        <dbReference type="EMBL" id="PMD39514.1"/>
    </source>
</evidence>
<evidence type="ECO:0000259" key="3">
    <source>
        <dbReference type="Pfam" id="PF23584"/>
    </source>
</evidence>
<protein>
    <recommendedName>
        <fullName evidence="3">DUF7136 domain-containing protein</fullName>
    </recommendedName>
</protein>
<dbReference type="Proteomes" id="UP000235786">
    <property type="component" value="Unassembled WGS sequence"/>
</dbReference>
<name>A0A2J6RLW7_HYAVF</name>
<evidence type="ECO:0000256" key="1">
    <source>
        <dbReference type="SAM" id="MobiDB-lite"/>
    </source>
</evidence>
<dbReference type="AlphaFoldDB" id="A0A2J6RLW7"/>
<feature type="compositionally biased region" description="Low complexity" evidence="1">
    <location>
        <begin position="239"/>
        <end position="258"/>
    </location>
</feature>
<gene>
    <name evidence="4" type="ORF">L207DRAFT_566491</name>
</gene>
<feature type="chain" id="PRO_5014453570" description="DUF7136 domain-containing protein" evidence="2">
    <location>
        <begin position="17"/>
        <end position="285"/>
    </location>
</feature>
<feature type="signal peptide" evidence="2">
    <location>
        <begin position="1"/>
        <end position="16"/>
    </location>
</feature>
<feature type="domain" description="DUF7136" evidence="3">
    <location>
        <begin position="26"/>
        <end position="218"/>
    </location>
</feature>
<evidence type="ECO:0000313" key="5">
    <source>
        <dbReference type="Proteomes" id="UP000235786"/>
    </source>
</evidence>